<name>A0A411Z6S9_9RHOB</name>
<feature type="signal peptide" evidence="1">
    <location>
        <begin position="1"/>
        <end position="21"/>
    </location>
</feature>
<sequence length="43" mass="4232">MTRLVFAVVALGALAACGADGAPERPTPGVPVTGDARVGVVLR</sequence>
<gene>
    <name evidence="2" type="ORF">D1012_01060</name>
</gene>
<dbReference type="AlphaFoldDB" id="A0A411Z6S9"/>
<dbReference type="Proteomes" id="UP000284547">
    <property type="component" value="Unassembled WGS sequence"/>
</dbReference>
<dbReference type="PROSITE" id="PS51257">
    <property type="entry name" value="PROKAR_LIPOPROTEIN"/>
    <property type="match status" value="1"/>
</dbReference>
<feature type="chain" id="PRO_5019019874" evidence="1">
    <location>
        <begin position="22"/>
        <end position="43"/>
    </location>
</feature>
<dbReference type="GO" id="GO:0016829">
    <property type="term" value="F:lyase activity"/>
    <property type="evidence" value="ECO:0007669"/>
    <property type="project" value="UniProtKB-KW"/>
</dbReference>
<keyword evidence="3" id="KW-1185">Reference proteome</keyword>
<evidence type="ECO:0000313" key="2">
    <source>
        <dbReference type="EMBL" id="RGP38745.1"/>
    </source>
</evidence>
<reference evidence="2 3" key="1">
    <citation type="submission" date="2018-08" db="EMBL/GenBank/DDBJ databases">
        <title>Flavobacterium tibetense sp. nov., isolated from a wetland YonghuCo on Tibetan Plateau.</title>
        <authorList>
            <person name="Phurbu D."/>
            <person name="Lu H."/>
            <person name="Xing P."/>
        </authorList>
    </citation>
    <scope>NUCLEOTIDE SEQUENCE [LARGE SCALE GENOMIC DNA]</scope>
    <source>
        <strain evidence="2 3">DJC</strain>
    </source>
</reference>
<organism evidence="2 3">
    <name type="scientific">Pseudotabrizicola alkalilacus</name>
    <dbReference type="NCBI Taxonomy" id="2305252"/>
    <lineage>
        <taxon>Bacteria</taxon>
        <taxon>Pseudomonadati</taxon>
        <taxon>Pseudomonadota</taxon>
        <taxon>Alphaproteobacteria</taxon>
        <taxon>Rhodobacterales</taxon>
        <taxon>Paracoccaceae</taxon>
        <taxon>Pseudotabrizicola</taxon>
    </lineage>
</organism>
<keyword evidence="1" id="KW-0732">Signal</keyword>
<accession>A0A411Z6S9</accession>
<keyword evidence="2" id="KW-0456">Lyase</keyword>
<evidence type="ECO:0000313" key="3">
    <source>
        <dbReference type="Proteomes" id="UP000284547"/>
    </source>
</evidence>
<dbReference type="RefSeq" id="WP_118149490.1">
    <property type="nucleotide sequence ID" value="NZ_QWEY01000001.1"/>
</dbReference>
<protein>
    <submittedName>
        <fullName evidence="2">Argininosuccinate lyase</fullName>
    </submittedName>
</protein>
<comment type="caution">
    <text evidence="2">The sequence shown here is derived from an EMBL/GenBank/DDBJ whole genome shotgun (WGS) entry which is preliminary data.</text>
</comment>
<dbReference type="EMBL" id="QWEY01000001">
    <property type="protein sequence ID" value="RGP38745.1"/>
    <property type="molecule type" value="Genomic_DNA"/>
</dbReference>
<evidence type="ECO:0000256" key="1">
    <source>
        <dbReference type="SAM" id="SignalP"/>
    </source>
</evidence>
<proteinExistence type="predicted"/>